<dbReference type="InterPro" id="IPR036388">
    <property type="entry name" value="WH-like_DNA-bd_sf"/>
</dbReference>
<evidence type="ECO:0000313" key="7">
    <source>
        <dbReference type="EMBL" id="SMF58162.1"/>
    </source>
</evidence>
<evidence type="ECO:0000259" key="6">
    <source>
        <dbReference type="PROSITE" id="PS51078"/>
    </source>
</evidence>
<dbReference type="SUPFAM" id="SSF46785">
    <property type="entry name" value="Winged helix' DNA-binding domain"/>
    <property type="match status" value="1"/>
</dbReference>
<dbReference type="AlphaFoldDB" id="A0A1X7FST4"/>
<dbReference type="GO" id="GO:0003677">
    <property type="term" value="F:DNA binding"/>
    <property type="evidence" value="ECO:0007669"/>
    <property type="project" value="UniProtKB-KW"/>
</dbReference>
<feature type="region of interest" description="Disordered" evidence="4">
    <location>
        <begin position="270"/>
        <end position="300"/>
    </location>
</feature>
<dbReference type="GO" id="GO:0003700">
    <property type="term" value="F:DNA-binding transcription factor activity"/>
    <property type="evidence" value="ECO:0007669"/>
    <property type="project" value="TreeGrafter"/>
</dbReference>
<feature type="domain" description="IclR-ED" evidence="6">
    <location>
        <begin position="80"/>
        <end position="272"/>
    </location>
</feature>
<keyword evidence="3" id="KW-0804">Transcription</keyword>
<dbReference type="EMBL" id="FXAF01000008">
    <property type="protein sequence ID" value="SMF58162.1"/>
    <property type="molecule type" value="Genomic_DNA"/>
</dbReference>
<evidence type="ECO:0000256" key="2">
    <source>
        <dbReference type="ARBA" id="ARBA00023125"/>
    </source>
</evidence>
<name>A0A1X7FST4_9HYPH</name>
<proteinExistence type="predicted"/>
<evidence type="ECO:0000313" key="8">
    <source>
        <dbReference type="Proteomes" id="UP000192903"/>
    </source>
</evidence>
<dbReference type="STRING" id="464029.SAMN02982989_0686"/>
<dbReference type="InterPro" id="IPR036390">
    <property type="entry name" value="WH_DNA-bd_sf"/>
</dbReference>
<feature type="compositionally biased region" description="Low complexity" evidence="4">
    <location>
        <begin position="285"/>
        <end position="300"/>
    </location>
</feature>
<dbReference type="SUPFAM" id="SSF55781">
    <property type="entry name" value="GAF domain-like"/>
    <property type="match status" value="1"/>
</dbReference>
<dbReference type="Pfam" id="PF09339">
    <property type="entry name" value="HTH_IclR"/>
    <property type="match status" value="1"/>
</dbReference>
<dbReference type="PROSITE" id="PS51077">
    <property type="entry name" value="HTH_ICLR"/>
    <property type="match status" value="1"/>
</dbReference>
<evidence type="ECO:0000256" key="4">
    <source>
        <dbReference type="SAM" id="MobiDB-lite"/>
    </source>
</evidence>
<evidence type="ECO:0000259" key="5">
    <source>
        <dbReference type="PROSITE" id="PS51077"/>
    </source>
</evidence>
<dbReference type="PANTHER" id="PTHR30136">
    <property type="entry name" value="HELIX-TURN-HELIX TRANSCRIPTIONAL REGULATOR, ICLR FAMILY"/>
    <property type="match status" value="1"/>
</dbReference>
<dbReference type="InterPro" id="IPR029016">
    <property type="entry name" value="GAF-like_dom_sf"/>
</dbReference>
<dbReference type="SMART" id="SM00346">
    <property type="entry name" value="HTH_ICLR"/>
    <property type="match status" value="1"/>
</dbReference>
<keyword evidence="1" id="KW-0805">Transcription regulation</keyword>
<reference evidence="8" key="1">
    <citation type="submission" date="2017-04" db="EMBL/GenBank/DDBJ databases">
        <authorList>
            <person name="Varghese N."/>
            <person name="Submissions S."/>
        </authorList>
    </citation>
    <scope>NUCLEOTIDE SEQUENCE [LARGE SCALE GENOMIC DNA]</scope>
    <source>
        <strain evidence="8">B4P</strain>
    </source>
</reference>
<dbReference type="Proteomes" id="UP000192903">
    <property type="component" value="Unassembled WGS sequence"/>
</dbReference>
<feature type="domain" description="HTH iclR-type" evidence="5">
    <location>
        <begin position="17"/>
        <end position="79"/>
    </location>
</feature>
<dbReference type="Pfam" id="PF01614">
    <property type="entry name" value="IclR_C"/>
    <property type="match status" value="1"/>
</dbReference>
<dbReference type="InterPro" id="IPR014757">
    <property type="entry name" value="Tscrpt_reg_IclR_C"/>
</dbReference>
<dbReference type="PANTHER" id="PTHR30136:SF8">
    <property type="entry name" value="TRANSCRIPTIONAL REGULATORY PROTEIN"/>
    <property type="match status" value="1"/>
</dbReference>
<dbReference type="InterPro" id="IPR005471">
    <property type="entry name" value="Tscrpt_reg_IclR_N"/>
</dbReference>
<organism evidence="7 8">
    <name type="scientific">Xaviernesmea oryzae</name>
    <dbReference type="NCBI Taxonomy" id="464029"/>
    <lineage>
        <taxon>Bacteria</taxon>
        <taxon>Pseudomonadati</taxon>
        <taxon>Pseudomonadota</taxon>
        <taxon>Alphaproteobacteria</taxon>
        <taxon>Hyphomicrobiales</taxon>
        <taxon>Rhizobiaceae</taxon>
        <taxon>Rhizobium/Agrobacterium group</taxon>
        <taxon>Xaviernesmea</taxon>
    </lineage>
</organism>
<keyword evidence="2" id="KW-0238">DNA-binding</keyword>
<dbReference type="OrthoDB" id="6811967at2"/>
<keyword evidence="8" id="KW-1185">Reference proteome</keyword>
<accession>A0A1X7FST4</accession>
<dbReference type="InterPro" id="IPR050707">
    <property type="entry name" value="HTH_MetabolicPath_Reg"/>
</dbReference>
<dbReference type="Gene3D" id="1.10.10.10">
    <property type="entry name" value="Winged helix-like DNA-binding domain superfamily/Winged helix DNA-binding domain"/>
    <property type="match status" value="1"/>
</dbReference>
<evidence type="ECO:0000256" key="3">
    <source>
        <dbReference type="ARBA" id="ARBA00023163"/>
    </source>
</evidence>
<evidence type="ECO:0000256" key="1">
    <source>
        <dbReference type="ARBA" id="ARBA00023015"/>
    </source>
</evidence>
<sequence length="300" mass="31873">MASDKGKPPEEWTQRRIQSIEVGFQVIRAMEAANGPLPLRDIAAAAGMPPSKAHLYLVSFVKEGVAFQDPVTGHYGLGRFAIQLGLSAIRQLDVVELAREELASLQRATGFATYLSLWGDRGPGIVSKVDGARQGSLAVRLGYVLPLLTSATGQVFLSYLDESETASVRQDEIAAAKRDSSEETASLAPRVTTAKDIQKVVETVRKQGYAMTVNSINSSFAAIAAPVFDYSGRIVATMTVLGADKQIAGSRKKPTLDALLAAVNRLSERLGAPGRVPKSKDDEPAPAVAKPAKAKSTAGR</sequence>
<protein>
    <submittedName>
        <fullName evidence="7">Transcriptional regulator, IclR family</fullName>
    </submittedName>
</protein>
<gene>
    <name evidence="7" type="ORF">SAMN02982989_0686</name>
</gene>
<dbReference type="GO" id="GO:0045892">
    <property type="term" value="P:negative regulation of DNA-templated transcription"/>
    <property type="evidence" value="ECO:0007669"/>
    <property type="project" value="TreeGrafter"/>
</dbReference>
<dbReference type="PROSITE" id="PS51078">
    <property type="entry name" value="ICLR_ED"/>
    <property type="match status" value="1"/>
</dbReference>
<dbReference type="RefSeq" id="WP_085423609.1">
    <property type="nucleotide sequence ID" value="NZ_FXAF01000008.1"/>
</dbReference>
<dbReference type="Gene3D" id="3.30.450.40">
    <property type="match status" value="1"/>
</dbReference>